<reference evidence="1 2" key="1">
    <citation type="submission" date="2016-12" db="EMBL/GenBank/DDBJ databases">
        <title>The genome of dimorphic prosthecate Glycocaulis alkaliphilus 6b-8t, isolated from crude oil dictates its adaptability in petroleum environments.</title>
        <authorList>
            <person name="Wu X.-L."/>
            <person name="Geng S."/>
        </authorList>
    </citation>
    <scope>NUCLEOTIDE SEQUENCE [LARGE SCALE GENOMIC DNA]</scope>
    <source>
        <strain evidence="1 2">6B-8</strain>
    </source>
</reference>
<dbReference type="AlphaFoldDB" id="A0A3T0E810"/>
<dbReference type="PANTHER" id="PTHR42912:SF45">
    <property type="entry name" value="23S RRNA (GUANINE(745)-N(1))-METHYLTRANSFERASE"/>
    <property type="match status" value="1"/>
</dbReference>
<dbReference type="SUPFAM" id="SSF53335">
    <property type="entry name" value="S-adenosyl-L-methionine-dependent methyltransferases"/>
    <property type="match status" value="1"/>
</dbReference>
<dbReference type="CDD" id="cd02440">
    <property type="entry name" value="AdoMet_MTases"/>
    <property type="match status" value="1"/>
</dbReference>
<dbReference type="Gene3D" id="3.40.50.150">
    <property type="entry name" value="Vaccinia Virus protein VP39"/>
    <property type="match status" value="1"/>
</dbReference>
<name>A0A3T0E810_9PROT</name>
<dbReference type="InterPro" id="IPR013216">
    <property type="entry name" value="Methyltransf_11"/>
</dbReference>
<gene>
    <name evidence="1" type="ORF">X907_0983</name>
</gene>
<dbReference type="Proteomes" id="UP000286954">
    <property type="component" value="Chromosome"/>
</dbReference>
<dbReference type="InterPro" id="IPR050508">
    <property type="entry name" value="Methyltransf_Superfamily"/>
</dbReference>
<organism evidence="1 2">
    <name type="scientific">Glycocaulis alkaliphilus</name>
    <dbReference type="NCBI Taxonomy" id="1434191"/>
    <lineage>
        <taxon>Bacteria</taxon>
        <taxon>Pseudomonadati</taxon>
        <taxon>Pseudomonadota</taxon>
        <taxon>Alphaproteobacteria</taxon>
        <taxon>Maricaulales</taxon>
        <taxon>Maricaulaceae</taxon>
        <taxon>Glycocaulis</taxon>
    </lineage>
</organism>
<dbReference type="Pfam" id="PF08241">
    <property type="entry name" value="Methyltransf_11"/>
    <property type="match status" value="1"/>
</dbReference>
<accession>A0A3T0E810</accession>
<evidence type="ECO:0000313" key="1">
    <source>
        <dbReference type="EMBL" id="AZU03523.1"/>
    </source>
</evidence>
<dbReference type="OrthoDB" id="8153637at2"/>
<dbReference type="InterPro" id="IPR029063">
    <property type="entry name" value="SAM-dependent_MTases_sf"/>
</dbReference>
<keyword evidence="2" id="KW-1185">Reference proteome</keyword>
<dbReference type="KEGG" id="gak:X907_0983"/>
<dbReference type="RefSeq" id="WP_127565897.1">
    <property type="nucleotide sequence ID" value="NZ_BMFB01000002.1"/>
</dbReference>
<evidence type="ECO:0000313" key="2">
    <source>
        <dbReference type="Proteomes" id="UP000286954"/>
    </source>
</evidence>
<proteinExistence type="predicted"/>
<protein>
    <submittedName>
        <fullName evidence="1">Uncharacterized protein</fullName>
    </submittedName>
</protein>
<dbReference type="GO" id="GO:0008757">
    <property type="term" value="F:S-adenosylmethionine-dependent methyltransferase activity"/>
    <property type="evidence" value="ECO:0007669"/>
    <property type="project" value="InterPro"/>
</dbReference>
<dbReference type="EMBL" id="CP018911">
    <property type="protein sequence ID" value="AZU03523.1"/>
    <property type="molecule type" value="Genomic_DNA"/>
</dbReference>
<dbReference type="PANTHER" id="PTHR42912">
    <property type="entry name" value="METHYLTRANSFERASE"/>
    <property type="match status" value="1"/>
</dbReference>
<sequence>MTNRIFLDVEAAYDRWAASYDAFDNPMVYAATAALERHLERFAGKSAAELGCGTGRNLAALARAGAAELWGCDLSAGMLEKAKDAAPDASLVQHDITLPLPVETGRFDAALVSLAYEHVERLDEPAAELARIVRPGGFALILEIHPFMTLSGKGAHFPDGDHDIHMPSHPHSFSDWLAAFRRADLTVADCTEWRGRDFGPDAPAKLRERYADTPFLLEWLVSR</sequence>